<dbReference type="SUPFAM" id="SSF52518">
    <property type="entry name" value="Thiamin diphosphate-binding fold (THDP-binding)"/>
    <property type="match status" value="1"/>
</dbReference>
<accession>A0A328VFX3</accession>
<dbReference type="Proteomes" id="UP000248706">
    <property type="component" value="Unassembled WGS sequence"/>
</dbReference>
<organism evidence="5 6">
    <name type="scientific">Thermogemmatispora tikiterensis</name>
    <dbReference type="NCBI Taxonomy" id="1825093"/>
    <lineage>
        <taxon>Bacteria</taxon>
        <taxon>Bacillati</taxon>
        <taxon>Chloroflexota</taxon>
        <taxon>Ktedonobacteria</taxon>
        <taxon>Thermogemmatisporales</taxon>
        <taxon>Thermogemmatisporaceae</taxon>
        <taxon>Thermogemmatispora</taxon>
    </lineage>
</organism>
<dbReference type="GO" id="GO:0006086">
    <property type="term" value="P:pyruvate decarboxylation to acetyl-CoA"/>
    <property type="evidence" value="ECO:0007669"/>
    <property type="project" value="TreeGrafter"/>
</dbReference>
<dbReference type="AlphaFoldDB" id="A0A328VFX3"/>
<reference evidence="5 6" key="1">
    <citation type="submission" date="2016-08" db="EMBL/GenBank/DDBJ databases">
        <title>Analysis of Carbohydrate Active Enzymes in Thermogemmatispora T81 Reveals Carbohydrate Degradation Ability.</title>
        <authorList>
            <person name="Tomazini A."/>
            <person name="Lal S."/>
            <person name="Stott M."/>
            <person name="Henrissat B."/>
            <person name="Polikarpov I."/>
            <person name="Sparling R."/>
            <person name="Levin D.B."/>
        </authorList>
    </citation>
    <scope>NUCLEOTIDE SEQUENCE [LARGE SCALE GENOMIC DNA]</scope>
    <source>
        <strain evidence="5 6">T81</strain>
    </source>
</reference>
<dbReference type="RefSeq" id="WP_223258164.1">
    <property type="nucleotide sequence ID" value="NZ_MCIF01000002.1"/>
</dbReference>
<dbReference type="InterPro" id="IPR001017">
    <property type="entry name" value="DH_E1"/>
</dbReference>
<dbReference type="GO" id="GO:0004739">
    <property type="term" value="F:pyruvate dehydrogenase (acetyl-transferring) activity"/>
    <property type="evidence" value="ECO:0007669"/>
    <property type="project" value="TreeGrafter"/>
</dbReference>
<dbReference type="PANTHER" id="PTHR11516">
    <property type="entry name" value="PYRUVATE DEHYDROGENASE E1 COMPONENT, ALPHA SUBUNIT BACTERIAL AND ORGANELLAR"/>
    <property type="match status" value="1"/>
</dbReference>
<dbReference type="Pfam" id="PF00676">
    <property type="entry name" value="E1_dh"/>
    <property type="match status" value="1"/>
</dbReference>
<evidence type="ECO:0000313" key="5">
    <source>
        <dbReference type="EMBL" id="RAQ94473.1"/>
    </source>
</evidence>
<name>A0A328VFX3_9CHLR</name>
<keyword evidence="2" id="KW-0560">Oxidoreductase</keyword>
<dbReference type="InterPro" id="IPR050642">
    <property type="entry name" value="PDH_E1_Alpha_Subunit"/>
</dbReference>
<evidence type="ECO:0000259" key="4">
    <source>
        <dbReference type="Pfam" id="PF00676"/>
    </source>
</evidence>
<keyword evidence="3" id="KW-0786">Thiamine pyrophosphate</keyword>
<evidence type="ECO:0000256" key="3">
    <source>
        <dbReference type="ARBA" id="ARBA00023052"/>
    </source>
</evidence>
<evidence type="ECO:0000313" key="6">
    <source>
        <dbReference type="Proteomes" id="UP000248706"/>
    </source>
</evidence>
<keyword evidence="6" id="KW-1185">Reference proteome</keyword>
<proteinExistence type="predicted"/>
<dbReference type="Gene3D" id="3.40.50.970">
    <property type="match status" value="1"/>
</dbReference>
<evidence type="ECO:0000256" key="2">
    <source>
        <dbReference type="ARBA" id="ARBA00023002"/>
    </source>
</evidence>
<protein>
    <recommendedName>
        <fullName evidence="4">Dehydrogenase E1 component domain-containing protein</fullName>
    </recommendedName>
</protein>
<comment type="cofactor">
    <cofactor evidence="1">
        <name>thiamine diphosphate</name>
        <dbReference type="ChEBI" id="CHEBI:58937"/>
    </cofactor>
</comment>
<dbReference type="EMBL" id="MCIF01000002">
    <property type="protein sequence ID" value="RAQ94473.1"/>
    <property type="molecule type" value="Genomic_DNA"/>
</dbReference>
<evidence type="ECO:0000256" key="1">
    <source>
        <dbReference type="ARBA" id="ARBA00001964"/>
    </source>
</evidence>
<gene>
    <name evidence="5" type="ORF">A4R35_02935</name>
</gene>
<comment type="caution">
    <text evidence="5">The sequence shown here is derived from an EMBL/GenBank/DDBJ whole genome shotgun (WGS) entry which is preliminary data.</text>
</comment>
<dbReference type="CDD" id="cd02000">
    <property type="entry name" value="TPP_E1_PDC_ADC_BCADC"/>
    <property type="match status" value="1"/>
</dbReference>
<feature type="domain" description="Dehydrogenase E1 component" evidence="4">
    <location>
        <begin position="17"/>
        <end position="313"/>
    </location>
</feature>
<dbReference type="InterPro" id="IPR029061">
    <property type="entry name" value="THDP-binding"/>
</dbReference>
<sequence length="328" mass="35065">MPAEEIDRVLARRLLATMQLIRAFEEAVRDHFAARHIPGFIHLSIGQEAVAAGLASALEREDYLYVTHRGHGHVIAKGADLKRVAAEIFGKASGYCRGRGGSMHIAAFEVGVLGANGVVGAGLPHAAGAAWALQLQGRPQVAVAVFGDGAVNTGLFHETANIASLWRLPLLLLCENNGYAEFTPLSVHAAVESVAERAAAYRLPAWRVDGQDPLAVRATVREALGRVRAGEGPALVECLTWRVRGHYEGDPQRYRSSTELEEAVAHDPLRLFAGRLRREGLLNEAEEAELAAQARQAVAEAIAYAQEAALPDPASALEDVLYQPSGAG</sequence>
<dbReference type="PANTHER" id="PTHR11516:SF60">
    <property type="entry name" value="PYRUVATE DEHYDROGENASE E1 COMPONENT SUBUNIT ALPHA"/>
    <property type="match status" value="1"/>
</dbReference>